<proteinExistence type="predicted"/>
<name>A0A1M5JR53_9FLAO</name>
<keyword evidence="1" id="KW-0472">Membrane</keyword>
<evidence type="ECO:0000313" key="2">
    <source>
        <dbReference type="EMBL" id="SHG43037.1"/>
    </source>
</evidence>
<dbReference type="RefSeq" id="WP_073081625.1">
    <property type="nucleotide sequence ID" value="NZ_FQWS01000001.1"/>
</dbReference>
<dbReference type="STRING" id="1089305.SAMN05444148_0122"/>
<accession>A0A1M5JR53</accession>
<gene>
    <name evidence="2" type="ORF">SAMN05444148_0122</name>
</gene>
<feature type="transmembrane region" description="Helical" evidence="1">
    <location>
        <begin position="67"/>
        <end position="90"/>
    </location>
</feature>
<evidence type="ECO:0008006" key="4">
    <source>
        <dbReference type="Google" id="ProtNLM"/>
    </source>
</evidence>
<reference evidence="3" key="1">
    <citation type="submission" date="2016-11" db="EMBL/GenBank/DDBJ databases">
        <authorList>
            <person name="Varghese N."/>
            <person name="Submissions S."/>
        </authorList>
    </citation>
    <scope>NUCLEOTIDE SEQUENCE [LARGE SCALE GENOMIC DNA]</scope>
    <source>
        <strain evidence="3">DSM 25330</strain>
    </source>
</reference>
<dbReference type="AlphaFoldDB" id="A0A1M5JR53"/>
<protein>
    <recommendedName>
        <fullName evidence="4">Riboflavin synthase subunit beta</fullName>
    </recommendedName>
</protein>
<evidence type="ECO:0000256" key="1">
    <source>
        <dbReference type="SAM" id="Phobius"/>
    </source>
</evidence>
<organism evidence="2 3">
    <name type="scientific">Winogradskyella jejuensis</name>
    <dbReference type="NCBI Taxonomy" id="1089305"/>
    <lineage>
        <taxon>Bacteria</taxon>
        <taxon>Pseudomonadati</taxon>
        <taxon>Bacteroidota</taxon>
        <taxon>Flavobacteriia</taxon>
        <taxon>Flavobacteriales</taxon>
        <taxon>Flavobacteriaceae</taxon>
        <taxon>Winogradskyella</taxon>
    </lineage>
</organism>
<evidence type="ECO:0000313" key="3">
    <source>
        <dbReference type="Proteomes" id="UP000184522"/>
    </source>
</evidence>
<dbReference type="OrthoDB" id="1139505at2"/>
<dbReference type="Proteomes" id="UP000184522">
    <property type="component" value="Unassembled WGS sequence"/>
</dbReference>
<keyword evidence="3" id="KW-1185">Reference proteome</keyword>
<sequence length="92" mass="10984">MGIFKTKKNKRYSYTPRYYKGDGNPYEVKHKFDEYRKTVNPSRGIKGKFNDAIEDYKNRDEAVNRRVFIIVGVLILVFLFIIDFDLSIFFKS</sequence>
<keyword evidence="1" id="KW-1133">Transmembrane helix</keyword>
<dbReference type="EMBL" id="FQWS01000001">
    <property type="protein sequence ID" value="SHG43037.1"/>
    <property type="molecule type" value="Genomic_DNA"/>
</dbReference>
<keyword evidence="1" id="KW-0812">Transmembrane</keyword>